<dbReference type="GO" id="GO:0043683">
    <property type="term" value="P:type IV pilus assembly"/>
    <property type="evidence" value="ECO:0007669"/>
    <property type="project" value="InterPro"/>
</dbReference>
<name>A0A9X3F5V7_9BACT</name>
<protein>
    <submittedName>
        <fullName evidence="2">Type 4a pilus biogenesis protein PilO</fullName>
    </submittedName>
</protein>
<evidence type="ECO:0000256" key="1">
    <source>
        <dbReference type="SAM" id="Phobius"/>
    </source>
</evidence>
<dbReference type="Gene3D" id="3.30.70.60">
    <property type="match status" value="1"/>
</dbReference>
<dbReference type="AlphaFoldDB" id="A0A9X3F5V7"/>
<dbReference type="RefSeq" id="WP_267775510.1">
    <property type="nucleotide sequence ID" value="NZ_JAPNKE010000002.1"/>
</dbReference>
<dbReference type="EMBL" id="JAPNKE010000002">
    <property type="protein sequence ID" value="MCY1012183.1"/>
    <property type="molecule type" value="Genomic_DNA"/>
</dbReference>
<dbReference type="Proteomes" id="UP001150924">
    <property type="component" value="Unassembled WGS sequence"/>
</dbReference>
<evidence type="ECO:0000313" key="2">
    <source>
        <dbReference type="EMBL" id="MCY1012183.1"/>
    </source>
</evidence>
<reference evidence="2" key="1">
    <citation type="submission" date="2022-11" db="EMBL/GenBank/DDBJ databases">
        <title>Minimal conservation of predation-associated metabolite biosynthetic gene clusters underscores biosynthetic potential of Myxococcota including descriptions for ten novel species: Archangium lansinium sp. nov., Myxococcus landrumus sp. nov., Nannocystis bai.</title>
        <authorList>
            <person name="Ahearne A."/>
            <person name="Stevens C."/>
            <person name="Phillips K."/>
        </authorList>
    </citation>
    <scope>NUCLEOTIDE SEQUENCE</scope>
    <source>
        <strain evidence="2">Na p29</strain>
    </source>
</reference>
<sequence length="205" mass="21758">MLSPESLTRLSVLQTLLVWVLGASVTAIVGYVLFYGPARADLLAASNELAAAEARQRQVAQELDEQHSFAAALAVDEEALSRALAATPGAAGDRADLLFIVPEVARASGLDIDRWQPLPDEPAGEWGVRSPVRVDARGSWDALLAFVAELAALPETVVIDDLVLRWPDAGEALEISCRAGALRVRAELAEPPARPTAPAQVPAIR</sequence>
<accession>A0A9X3F5V7</accession>
<proteinExistence type="predicted"/>
<dbReference type="GO" id="GO:0043107">
    <property type="term" value="P:type IV pilus-dependent motility"/>
    <property type="evidence" value="ECO:0007669"/>
    <property type="project" value="InterPro"/>
</dbReference>
<keyword evidence="1" id="KW-0472">Membrane</keyword>
<keyword evidence="1" id="KW-0812">Transmembrane</keyword>
<organism evidence="2 3">
    <name type="scientific">Nannocystis pusilla</name>
    <dbReference type="NCBI Taxonomy" id="889268"/>
    <lineage>
        <taxon>Bacteria</taxon>
        <taxon>Pseudomonadati</taxon>
        <taxon>Myxococcota</taxon>
        <taxon>Polyangia</taxon>
        <taxon>Nannocystales</taxon>
        <taxon>Nannocystaceae</taxon>
        <taxon>Nannocystis</taxon>
    </lineage>
</organism>
<dbReference type="Pfam" id="PF04350">
    <property type="entry name" value="PilO"/>
    <property type="match status" value="1"/>
</dbReference>
<dbReference type="InterPro" id="IPR007445">
    <property type="entry name" value="PilO"/>
</dbReference>
<keyword evidence="3" id="KW-1185">Reference proteome</keyword>
<gene>
    <name evidence="2" type="primary">pilO</name>
    <name evidence="2" type="ORF">OV079_42915</name>
</gene>
<feature type="transmembrane region" description="Helical" evidence="1">
    <location>
        <begin position="12"/>
        <end position="34"/>
    </location>
</feature>
<keyword evidence="1" id="KW-1133">Transmembrane helix</keyword>
<dbReference type="InterPro" id="IPR014717">
    <property type="entry name" value="Transl_elong_EF1B/ribsomal_bS6"/>
</dbReference>
<comment type="caution">
    <text evidence="2">The sequence shown here is derived from an EMBL/GenBank/DDBJ whole genome shotgun (WGS) entry which is preliminary data.</text>
</comment>
<evidence type="ECO:0000313" key="3">
    <source>
        <dbReference type="Proteomes" id="UP001150924"/>
    </source>
</evidence>